<dbReference type="Gene3D" id="3.30.40.10">
    <property type="entry name" value="Zinc/RING finger domain, C3HC4 (zinc finger)"/>
    <property type="match status" value="1"/>
</dbReference>
<proteinExistence type="predicted"/>
<dbReference type="KEGG" id="apro:F751_4290"/>
<dbReference type="InterPro" id="IPR001841">
    <property type="entry name" value="Znf_RING"/>
</dbReference>
<organism evidence="4 5">
    <name type="scientific">Auxenochlorella protothecoides</name>
    <name type="common">Green microalga</name>
    <name type="synonym">Chlorella protothecoides</name>
    <dbReference type="NCBI Taxonomy" id="3075"/>
    <lineage>
        <taxon>Eukaryota</taxon>
        <taxon>Viridiplantae</taxon>
        <taxon>Chlorophyta</taxon>
        <taxon>core chlorophytes</taxon>
        <taxon>Trebouxiophyceae</taxon>
        <taxon>Chlorellales</taxon>
        <taxon>Chlorellaceae</taxon>
        <taxon>Auxenochlorella</taxon>
    </lineage>
</organism>
<keyword evidence="2" id="KW-1133">Transmembrane helix</keyword>
<dbReference type="eggNOG" id="KOG0800">
    <property type="taxonomic scope" value="Eukaryota"/>
</dbReference>
<evidence type="ECO:0000313" key="4">
    <source>
        <dbReference type="EMBL" id="KFM22646.1"/>
    </source>
</evidence>
<evidence type="ECO:0000256" key="2">
    <source>
        <dbReference type="SAM" id="Phobius"/>
    </source>
</evidence>
<dbReference type="PROSITE" id="PS50089">
    <property type="entry name" value="ZF_RING_2"/>
    <property type="match status" value="1"/>
</dbReference>
<keyword evidence="1" id="KW-0862">Zinc</keyword>
<dbReference type="Proteomes" id="UP000028924">
    <property type="component" value="Unassembled WGS sequence"/>
</dbReference>
<evidence type="ECO:0000259" key="3">
    <source>
        <dbReference type="PROSITE" id="PS50089"/>
    </source>
</evidence>
<gene>
    <name evidence="4" type="ORF">F751_4290</name>
</gene>
<protein>
    <submittedName>
        <fullName evidence="4">E3 ubiquitin-protein ligase RNF6</fullName>
    </submittedName>
</protein>
<dbReference type="GO" id="GO:0008270">
    <property type="term" value="F:zinc ion binding"/>
    <property type="evidence" value="ECO:0007669"/>
    <property type="project" value="UniProtKB-KW"/>
</dbReference>
<dbReference type="GeneID" id="23615681"/>
<dbReference type="InterPro" id="IPR013083">
    <property type="entry name" value="Znf_RING/FYVE/PHD"/>
</dbReference>
<accession>A0A087SA92</accession>
<dbReference type="PANTHER" id="PTHR46719">
    <property type="entry name" value="TRANSCRIPTION FACTOR C2H2 FAMILY-RELATED"/>
    <property type="match status" value="1"/>
</dbReference>
<keyword evidence="1" id="KW-0479">Metal-binding</keyword>
<dbReference type="InterPro" id="IPR045899">
    <property type="entry name" value="ATL71-like"/>
</dbReference>
<evidence type="ECO:0000313" key="5">
    <source>
        <dbReference type="Proteomes" id="UP000028924"/>
    </source>
</evidence>
<keyword evidence="1" id="KW-0863">Zinc-finger</keyword>
<sequence>MLILSLGNGMSWGWTIGLLLAGVLIGEVPAMLASIVSSARTGVLVVGRGFSDVRALGRGEMARVCTLPLYLFIPTTLRDPSALGLLGSALARLPAGELKALLRRARIDPGPGAQEKAALVAALLDRADTSSQQCSICCDDYVPGDVLRALPRCQHKFHLECVDRWFLSSAEGNRKPVCPMCNTPLIAD</sequence>
<dbReference type="RefSeq" id="XP_011395502.1">
    <property type="nucleotide sequence ID" value="XM_011397200.1"/>
</dbReference>
<keyword evidence="5" id="KW-1185">Reference proteome</keyword>
<dbReference type="STRING" id="3075.A0A087SA92"/>
<keyword evidence="2" id="KW-0812">Transmembrane</keyword>
<feature type="domain" description="RING-type" evidence="3">
    <location>
        <begin position="134"/>
        <end position="182"/>
    </location>
</feature>
<dbReference type="PANTHER" id="PTHR46719:SF7">
    <property type="entry name" value="RING-H2 FINGER PROTEIN ATL71-RELATED"/>
    <property type="match status" value="1"/>
</dbReference>
<dbReference type="AlphaFoldDB" id="A0A087SA92"/>
<keyword evidence="2" id="KW-0472">Membrane</keyword>
<dbReference type="EMBL" id="KL662078">
    <property type="protein sequence ID" value="KFM22646.1"/>
    <property type="molecule type" value="Genomic_DNA"/>
</dbReference>
<name>A0A087SA92_AUXPR</name>
<reference evidence="4 5" key="1">
    <citation type="journal article" date="2014" name="BMC Genomics">
        <title>Oil accumulation mechanisms of the oleaginous microalga Chlorella protothecoides revealed through its genome, transcriptomes, and proteomes.</title>
        <authorList>
            <person name="Gao C."/>
            <person name="Wang Y."/>
            <person name="Shen Y."/>
            <person name="Yan D."/>
            <person name="He X."/>
            <person name="Dai J."/>
            <person name="Wu Q."/>
        </authorList>
    </citation>
    <scope>NUCLEOTIDE SEQUENCE [LARGE SCALE GENOMIC DNA]</scope>
    <source>
        <strain evidence="4 5">0710</strain>
    </source>
</reference>
<dbReference type="SMART" id="SM00184">
    <property type="entry name" value="RING"/>
    <property type="match status" value="1"/>
</dbReference>
<dbReference type="Pfam" id="PF13639">
    <property type="entry name" value="zf-RING_2"/>
    <property type="match status" value="1"/>
</dbReference>
<evidence type="ECO:0000256" key="1">
    <source>
        <dbReference type="PROSITE-ProRule" id="PRU00175"/>
    </source>
</evidence>
<dbReference type="OrthoDB" id="8062037at2759"/>
<dbReference type="SUPFAM" id="SSF57850">
    <property type="entry name" value="RING/U-box"/>
    <property type="match status" value="1"/>
</dbReference>
<feature type="transmembrane region" description="Helical" evidence="2">
    <location>
        <begin position="12"/>
        <end position="32"/>
    </location>
</feature>